<name>A0A6H5HEX2_9HEMI</name>
<gene>
    <name evidence="1" type="ORF">NTEN_LOCUS20193</name>
</gene>
<dbReference type="Proteomes" id="UP000479000">
    <property type="component" value="Unassembled WGS sequence"/>
</dbReference>
<accession>A0A6H5HEX2</accession>
<dbReference type="AlphaFoldDB" id="A0A6H5HEX2"/>
<reference evidence="1 2" key="1">
    <citation type="submission" date="2020-02" db="EMBL/GenBank/DDBJ databases">
        <authorList>
            <person name="Ferguson B K."/>
        </authorList>
    </citation>
    <scope>NUCLEOTIDE SEQUENCE [LARGE SCALE GENOMIC DNA]</scope>
</reference>
<evidence type="ECO:0000313" key="1">
    <source>
        <dbReference type="EMBL" id="CAB0015853.1"/>
    </source>
</evidence>
<organism evidence="1 2">
    <name type="scientific">Nesidiocoris tenuis</name>
    <dbReference type="NCBI Taxonomy" id="355587"/>
    <lineage>
        <taxon>Eukaryota</taxon>
        <taxon>Metazoa</taxon>
        <taxon>Ecdysozoa</taxon>
        <taxon>Arthropoda</taxon>
        <taxon>Hexapoda</taxon>
        <taxon>Insecta</taxon>
        <taxon>Pterygota</taxon>
        <taxon>Neoptera</taxon>
        <taxon>Paraneoptera</taxon>
        <taxon>Hemiptera</taxon>
        <taxon>Heteroptera</taxon>
        <taxon>Panheteroptera</taxon>
        <taxon>Cimicomorpha</taxon>
        <taxon>Miridae</taxon>
        <taxon>Dicyphina</taxon>
        <taxon>Nesidiocoris</taxon>
    </lineage>
</organism>
<dbReference type="EMBL" id="CADCXU010029645">
    <property type="protein sequence ID" value="CAB0015853.1"/>
    <property type="molecule type" value="Genomic_DNA"/>
</dbReference>
<protein>
    <submittedName>
        <fullName evidence="1">Uncharacterized protein</fullName>
    </submittedName>
</protein>
<evidence type="ECO:0000313" key="2">
    <source>
        <dbReference type="Proteomes" id="UP000479000"/>
    </source>
</evidence>
<keyword evidence="2" id="KW-1185">Reference proteome</keyword>
<sequence>MSTAPTQVVRKVSIRREPKSETFEVHFRLHLDVLELTREFNFNRKLAEPVGTLLSRLITNMEK</sequence>
<dbReference type="OrthoDB" id="412787at2759"/>
<proteinExistence type="predicted"/>
<feature type="non-terminal residue" evidence="1">
    <location>
        <position position="63"/>
    </location>
</feature>